<comment type="subunit">
    <text evidence="9">Homodimer.</text>
</comment>
<dbReference type="Proteomes" id="UP000251577">
    <property type="component" value="Unassembled WGS sequence"/>
</dbReference>
<keyword evidence="5 9" id="KW-0460">Magnesium</keyword>
<dbReference type="InterPro" id="IPR046342">
    <property type="entry name" value="CBS_dom_sf"/>
</dbReference>
<evidence type="ECO:0000313" key="12">
    <source>
        <dbReference type="Proteomes" id="UP000251577"/>
    </source>
</evidence>
<feature type="transmembrane region" description="Helical" evidence="9">
    <location>
        <begin position="433"/>
        <end position="455"/>
    </location>
</feature>
<dbReference type="Pfam" id="PF00571">
    <property type="entry name" value="CBS"/>
    <property type="match status" value="2"/>
</dbReference>
<evidence type="ECO:0000256" key="5">
    <source>
        <dbReference type="ARBA" id="ARBA00022842"/>
    </source>
</evidence>
<feature type="transmembrane region" description="Helical" evidence="9">
    <location>
        <begin position="325"/>
        <end position="352"/>
    </location>
</feature>
<reference evidence="11 12" key="1">
    <citation type="journal article" date="2018" name="Syst. Appl. Microbiol.">
        <title>Corynebacterium heidelbergense sp. nov., isolated from the preen glands of Egyptian geese (Alopochen aegyptiacus).</title>
        <authorList>
            <person name="Braun M.S."/>
            <person name="Wang E."/>
            <person name="Zimmermann S."/>
            <person name="Wink M."/>
        </authorList>
    </citation>
    <scope>NUCLEOTIDE SEQUENCE [LARGE SCALE GENOMIC DNA]</scope>
    <source>
        <strain evidence="11 12">647</strain>
    </source>
</reference>
<name>A0A364V4Y6_9CORY</name>
<keyword evidence="9" id="KW-1003">Cell membrane</keyword>
<dbReference type="Gene3D" id="1.10.357.20">
    <property type="entry name" value="SLC41 divalent cation transporters, integral membrane domain"/>
    <property type="match status" value="1"/>
</dbReference>
<dbReference type="InterPro" id="IPR006668">
    <property type="entry name" value="Mg_transptr_MgtE_intracell_dom"/>
</dbReference>
<keyword evidence="9" id="KW-0479">Metal-binding</keyword>
<dbReference type="SUPFAM" id="SSF54631">
    <property type="entry name" value="CBS-domain pair"/>
    <property type="match status" value="1"/>
</dbReference>
<dbReference type="SUPFAM" id="SSF161093">
    <property type="entry name" value="MgtE membrane domain-like"/>
    <property type="match status" value="1"/>
</dbReference>
<comment type="similarity">
    <text evidence="2 9">Belongs to the SLC41A transporter family.</text>
</comment>
<feature type="transmembrane region" description="Helical" evidence="9">
    <location>
        <begin position="373"/>
        <end position="395"/>
    </location>
</feature>
<dbReference type="Pfam" id="PF01769">
    <property type="entry name" value="MgtE"/>
    <property type="match status" value="1"/>
</dbReference>
<dbReference type="GO" id="GO:0015095">
    <property type="term" value="F:magnesium ion transmembrane transporter activity"/>
    <property type="evidence" value="ECO:0007669"/>
    <property type="project" value="UniProtKB-UniRule"/>
</dbReference>
<dbReference type="Gene3D" id="1.25.60.10">
    <property type="entry name" value="MgtE N-terminal domain-like"/>
    <property type="match status" value="1"/>
</dbReference>
<dbReference type="RefSeq" id="WP_113631048.1">
    <property type="nucleotide sequence ID" value="NZ_QHCV01000066.1"/>
</dbReference>
<comment type="subcellular location">
    <subcellularLocation>
        <location evidence="9">Cell membrane</location>
        <topology evidence="9">Multi-pass membrane protein</topology>
    </subcellularLocation>
    <subcellularLocation>
        <location evidence="1">Membrane</location>
        <topology evidence="1">Multi-pass membrane protein</topology>
    </subcellularLocation>
</comment>
<dbReference type="InterPro" id="IPR038076">
    <property type="entry name" value="MgtE_N_sf"/>
</dbReference>
<dbReference type="InterPro" id="IPR036739">
    <property type="entry name" value="SLC41_membr_dom_sf"/>
</dbReference>
<dbReference type="Gene3D" id="3.10.580.10">
    <property type="entry name" value="CBS-domain"/>
    <property type="match status" value="1"/>
</dbReference>
<dbReference type="SUPFAM" id="SSF158791">
    <property type="entry name" value="MgtE N-terminal domain-like"/>
    <property type="match status" value="1"/>
</dbReference>
<comment type="function">
    <text evidence="9">Acts as a magnesium transporter.</text>
</comment>
<dbReference type="GO" id="GO:0046872">
    <property type="term" value="F:metal ion binding"/>
    <property type="evidence" value="ECO:0007669"/>
    <property type="project" value="UniProtKB-KW"/>
</dbReference>
<accession>A0A364V4Y6</accession>
<dbReference type="Pfam" id="PF03448">
    <property type="entry name" value="MgtE_N"/>
    <property type="match status" value="1"/>
</dbReference>
<proteinExistence type="inferred from homology"/>
<protein>
    <recommendedName>
        <fullName evidence="9">Magnesium transporter MgtE</fullName>
    </recommendedName>
</protein>
<keyword evidence="3 9" id="KW-0813">Transport</keyword>
<evidence type="ECO:0000256" key="6">
    <source>
        <dbReference type="ARBA" id="ARBA00022989"/>
    </source>
</evidence>
<organism evidence="11 12">
    <name type="scientific">Corynebacterium heidelbergense</name>
    <dbReference type="NCBI Taxonomy" id="2055947"/>
    <lineage>
        <taxon>Bacteria</taxon>
        <taxon>Bacillati</taxon>
        <taxon>Actinomycetota</taxon>
        <taxon>Actinomycetes</taxon>
        <taxon>Mycobacteriales</taxon>
        <taxon>Corynebacteriaceae</taxon>
        <taxon>Corynebacterium</taxon>
    </lineage>
</organism>
<evidence type="ECO:0000256" key="2">
    <source>
        <dbReference type="ARBA" id="ARBA00009749"/>
    </source>
</evidence>
<feature type="transmembrane region" description="Helical" evidence="9">
    <location>
        <begin position="300"/>
        <end position="319"/>
    </location>
</feature>
<evidence type="ECO:0000256" key="9">
    <source>
        <dbReference type="RuleBase" id="RU362011"/>
    </source>
</evidence>
<dbReference type="NCBIfam" id="TIGR00400">
    <property type="entry name" value="mgtE"/>
    <property type="match status" value="1"/>
</dbReference>
<feature type="domain" description="CBS" evidence="10">
    <location>
        <begin position="208"/>
        <end position="271"/>
    </location>
</feature>
<dbReference type="PANTHER" id="PTHR43773:SF1">
    <property type="entry name" value="MAGNESIUM TRANSPORTER MGTE"/>
    <property type="match status" value="1"/>
</dbReference>
<keyword evidence="6 9" id="KW-1133">Transmembrane helix</keyword>
<dbReference type="AlphaFoldDB" id="A0A364V4Y6"/>
<evidence type="ECO:0000256" key="1">
    <source>
        <dbReference type="ARBA" id="ARBA00004141"/>
    </source>
</evidence>
<evidence type="ECO:0000256" key="3">
    <source>
        <dbReference type="ARBA" id="ARBA00022448"/>
    </source>
</evidence>
<gene>
    <name evidence="11" type="primary">mgtE</name>
    <name evidence="11" type="ORF">DLJ54_07025</name>
</gene>
<keyword evidence="4 9" id="KW-0812">Transmembrane</keyword>
<evidence type="ECO:0000313" key="11">
    <source>
        <dbReference type="EMBL" id="RAV31689.1"/>
    </source>
</evidence>
<dbReference type="InterPro" id="IPR000644">
    <property type="entry name" value="CBS_dom"/>
</dbReference>
<dbReference type="InterPro" id="IPR006667">
    <property type="entry name" value="SLC41_membr_dom"/>
</dbReference>
<dbReference type="GO" id="GO:0005886">
    <property type="term" value="C:plasma membrane"/>
    <property type="evidence" value="ECO:0007669"/>
    <property type="project" value="UniProtKB-SubCell"/>
</dbReference>
<sequence>MEYAPGHQEVAEFADQDLRELIEHDRLDAASLWLGARSSVEIAEEIGWLDPETQAVAFRLLDKNRALQVFEFLDPSHQAELLDSLRDDHVADIFRRMAADDQARLLHEMPAKVAARMLDGLTPQQRRATSALLGYPAESAGRLMVPTPTVLSPDLDRDAALDKLQQRWGVSGRSSHRRNAIAVVPVTTDDRVLIGMVNLSDLIGCASGTKVEDLLHLEHHEIRAAEDQETAARLIQEADLLALPVVDAEQRLLGVITVDDAMEVLEREVTEDTYRASGAEPLGEPYLSATVVTLAKKRGVWLAVLILAAFLTINVMHVFQDTLEAVVVLATFVPMIIGTGGNAGSQAAAAVIRALAVNEVRPADLLRIVWREVRVGFMLGVFLASMIIPILGFLYEPRVAITVATTVICICSWACIVGGVLPLVAKKIGVDPAVFSTPVVATLVDATGLIIYFTVANTIMAQQIAAASGAG</sequence>
<dbReference type="PROSITE" id="PS51371">
    <property type="entry name" value="CBS"/>
    <property type="match status" value="1"/>
</dbReference>
<feature type="transmembrane region" description="Helical" evidence="9">
    <location>
        <begin position="401"/>
        <end position="421"/>
    </location>
</feature>
<dbReference type="CDD" id="cd04606">
    <property type="entry name" value="CBS_pair_Mg_transporter"/>
    <property type="match status" value="1"/>
</dbReference>
<dbReference type="PANTHER" id="PTHR43773">
    <property type="entry name" value="MAGNESIUM TRANSPORTER MGTE"/>
    <property type="match status" value="1"/>
</dbReference>
<evidence type="ECO:0000256" key="8">
    <source>
        <dbReference type="PROSITE-ProRule" id="PRU00703"/>
    </source>
</evidence>
<keyword evidence="12" id="KW-1185">Reference proteome</keyword>
<evidence type="ECO:0000256" key="4">
    <source>
        <dbReference type="ARBA" id="ARBA00022692"/>
    </source>
</evidence>
<evidence type="ECO:0000256" key="7">
    <source>
        <dbReference type="ARBA" id="ARBA00023136"/>
    </source>
</evidence>
<evidence type="ECO:0000259" key="10">
    <source>
        <dbReference type="PROSITE" id="PS51371"/>
    </source>
</evidence>
<dbReference type="SMART" id="SM00924">
    <property type="entry name" value="MgtE_N"/>
    <property type="match status" value="1"/>
</dbReference>
<dbReference type="EMBL" id="QHCV01000066">
    <property type="protein sequence ID" value="RAV31689.1"/>
    <property type="molecule type" value="Genomic_DNA"/>
</dbReference>
<dbReference type="SMART" id="SM00116">
    <property type="entry name" value="CBS"/>
    <property type="match status" value="2"/>
</dbReference>
<keyword evidence="8" id="KW-0129">CBS domain</keyword>
<dbReference type="InterPro" id="IPR006669">
    <property type="entry name" value="MgtE_transporter"/>
</dbReference>
<keyword evidence="7 9" id="KW-0472">Membrane</keyword>
<comment type="caution">
    <text evidence="11">The sequence shown here is derived from an EMBL/GenBank/DDBJ whole genome shotgun (WGS) entry which is preliminary data.</text>
</comment>